<gene>
    <name evidence="5" type="ORF">RVR_7583</name>
</gene>
<dbReference type="Proteomes" id="UP000595703">
    <property type="component" value="Chromosome"/>
</dbReference>
<keyword evidence="3" id="KW-0804">Transcription</keyword>
<reference evidence="5 6" key="3">
    <citation type="journal article" date="2011" name="Nat. Chem. Biol.">
        <title>Reveromycin A biosynthesis uses RevG and RevJ for stereospecific spiroacetal formation.</title>
        <authorList>
            <person name="Takahashi S."/>
            <person name="Toyoda A."/>
            <person name="Sekiyama Y."/>
            <person name="Takagi H."/>
            <person name="Nogawa T."/>
            <person name="Uramoto M."/>
            <person name="Suzuki R."/>
            <person name="Koshino H."/>
            <person name="Kumano T."/>
            <person name="Panthee S."/>
            <person name="Dairi T."/>
            <person name="Ishikawa J."/>
            <person name="Ikeda H."/>
            <person name="Sakaki Y."/>
            <person name="Osada H."/>
        </authorList>
    </citation>
    <scope>NUCLEOTIDE SEQUENCE [LARGE SCALE GENOMIC DNA]</scope>
    <source>
        <strain evidence="5 6">SN-593</strain>
    </source>
</reference>
<dbReference type="KEGG" id="arev:RVR_7583"/>
<dbReference type="PROSITE" id="PS50956">
    <property type="entry name" value="HTH_ASNC_2"/>
    <property type="match status" value="1"/>
</dbReference>
<evidence type="ECO:0000256" key="1">
    <source>
        <dbReference type="ARBA" id="ARBA00023015"/>
    </source>
</evidence>
<evidence type="ECO:0000259" key="4">
    <source>
        <dbReference type="PROSITE" id="PS50956"/>
    </source>
</evidence>
<dbReference type="InterPro" id="IPR000485">
    <property type="entry name" value="AsnC-type_HTH_dom"/>
</dbReference>
<name>A0A7U3UXB9_9ACTN</name>
<evidence type="ECO:0000313" key="6">
    <source>
        <dbReference type="Proteomes" id="UP000595703"/>
    </source>
</evidence>
<dbReference type="InterPro" id="IPR054609">
    <property type="entry name" value="PF0864-like_C"/>
</dbReference>
<dbReference type="InterPro" id="IPR019885">
    <property type="entry name" value="Tscrpt_reg_HTH_AsnC-type_CS"/>
</dbReference>
<reference evidence="5 6" key="4">
    <citation type="journal article" date="2020" name="Sci. Rep.">
        <title>beta-carboline chemical signals induce reveromycin production through a LuxR family regulator in Streptomyces sp. SN-593.</title>
        <authorList>
            <person name="Panthee S."/>
            <person name="Kito N."/>
            <person name="Hayashi T."/>
            <person name="Shimizu T."/>
            <person name="Ishikawa J."/>
            <person name="Hamamoto H."/>
            <person name="Osada H."/>
            <person name="Takahashi S."/>
        </authorList>
    </citation>
    <scope>NUCLEOTIDE SEQUENCE [LARGE SCALE GENOMIC DNA]</scope>
    <source>
        <strain evidence="5 6">SN-593</strain>
    </source>
</reference>
<dbReference type="InterPro" id="IPR011008">
    <property type="entry name" value="Dimeric_a/b-barrel"/>
</dbReference>
<keyword evidence="6" id="KW-1185">Reference proteome</keyword>
<proteinExistence type="predicted"/>
<reference evidence="5 6" key="2">
    <citation type="journal article" date="2011" name="J. Antibiot.">
        <title>Furaquinocins I and J: novel polyketide isoprenoid hybrid compounds from Streptomyces reveromyceticus SN-593.</title>
        <authorList>
            <person name="Panthee S."/>
            <person name="Takahashi S."/>
            <person name="Takagi H."/>
            <person name="Nogawa T."/>
            <person name="Oowada E."/>
            <person name="Uramoto M."/>
            <person name="Osada H."/>
        </authorList>
    </citation>
    <scope>NUCLEOTIDE SEQUENCE [LARGE SCALE GENOMIC DNA]</scope>
    <source>
        <strain evidence="5 6">SN-593</strain>
    </source>
</reference>
<dbReference type="PRINTS" id="PR00033">
    <property type="entry name" value="HTHASNC"/>
</dbReference>
<dbReference type="PANTHER" id="PTHR30154:SF34">
    <property type="entry name" value="TRANSCRIPTIONAL REGULATOR AZLB"/>
    <property type="match status" value="1"/>
</dbReference>
<dbReference type="GO" id="GO:0043565">
    <property type="term" value="F:sequence-specific DNA binding"/>
    <property type="evidence" value="ECO:0007669"/>
    <property type="project" value="InterPro"/>
</dbReference>
<organism evidence="5 6">
    <name type="scientific">Actinacidiphila reveromycinica</name>
    <dbReference type="NCBI Taxonomy" id="659352"/>
    <lineage>
        <taxon>Bacteria</taxon>
        <taxon>Bacillati</taxon>
        <taxon>Actinomycetota</taxon>
        <taxon>Actinomycetes</taxon>
        <taxon>Kitasatosporales</taxon>
        <taxon>Streptomycetaceae</taxon>
        <taxon>Actinacidiphila</taxon>
    </lineage>
</organism>
<dbReference type="InterPro" id="IPR036390">
    <property type="entry name" value="WH_DNA-bd_sf"/>
</dbReference>
<dbReference type="Gene3D" id="3.30.70.920">
    <property type="match status" value="1"/>
</dbReference>
<feature type="domain" description="HTH asnC-type" evidence="4">
    <location>
        <begin position="16"/>
        <end position="76"/>
    </location>
</feature>
<dbReference type="Pfam" id="PF13404">
    <property type="entry name" value="HTH_AsnC-type"/>
    <property type="match status" value="1"/>
</dbReference>
<dbReference type="EMBL" id="AP018365">
    <property type="protein sequence ID" value="BBB00497.1"/>
    <property type="molecule type" value="Genomic_DNA"/>
</dbReference>
<dbReference type="SUPFAM" id="SSF54909">
    <property type="entry name" value="Dimeric alpha+beta barrel"/>
    <property type="match status" value="1"/>
</dbReference>
<reference evidence="5 6" key="1">
    <citation type="journal article" date="2010" name="J. Bacteriol.">
        <title>Biochemical characterization of a novel indole prenyltransferase from Streptomyces sp. SN-593.</title>
        <authorList>
            <person name="Takahashi S."/>
            <person name="Takagi H."/>
            <person name="Toyoda A."/>
            <person name="Uramoto M."/>
            <person name="Nogawa T."/>
            <person name="Ueki M."/>
            <person name="Sakaki Y."/>
            <person name="Osada H."/>
        </authorList>
    </citation>
    <scope>NUCLEOTIDE SEQUENCE [LARGE SCALE GENOMIC DNA]</scope>
    <source>
        <strain evidence="5 6">SN-593</strain>
    </source>
</reference>
<dbReference type="PROSITE" id="PS00519">
    <property type="entry name" value="HTH_ASNC_1"/>
    <property type="match status" value="1"/>
</dbReference>
<dbReference type="InterPro" id="IPR019888">
    <property type="entry name" value="Tscrpt_reg_AsnC-like"/>
</dbReference>
<dbReference type="GO" id="GO:0043200">
    <property type="term" value="P:response to amino acid"/>
    <property type="evidence" value="ECO:0007669"/>
    <property type="project" value="TreeGrafter"/>
</dbReference>
<dbReference type="PANTHER" id="PTHR30154">
    <property type="entry name" value="LEUCINE-RESPONSIVE REGULATORY PROTEIN"/>
    <property type="match status" value="1"/>
</dbReference>
<evidence type="ECO:0000256" key="2">
    <source>
        <dbReference type="ARBA" id="ARBA00023125"/>
    </source>
</evidence>
<dbReference type="AlphaFoldDB" id="A0A7U3UXB9"/>
<dbReference type="GO" id="GO:0005829">
    <property type="term" value="C:cytosol"/>
    <property type="evidence" value="ECO:0007669"/>
    <property type="project" value="TreeGrafter"/>
</dbReference>
<dbReference type="Pfam" id="PF22482">
    <property type="entry name" value="AsnC_trans_reg_3"/>
    <property type="match status" value="1"/>
</dbReference>
<accession>A0A7U3UXB9</accession>
<dbReference type="Gene3D" id="1.10.10.10">
    <property type="entry name" value="Winged helix-like DNA-binding domain superfamily/Winged helix DNA-binding domain"/>
    <property type="match status" value="1"/>
</dbReference>
<evidence type="ECO:0000313" key="5">
    <source>
        <dbReference type="EMBL" id="BBB00497.1"/>
    </source>
</evidence>
<keyword evidence="2" id="KW-0238">DNA-binding</keyword>
<dbReference type="SUPFAM" id="SSF46785">
    <property type="entry name" value="Winged helix' DNA-binding domain"/>
    <property type="match status" value="1"/>
</dbReference>
<dbReference type="SMART" id="SM00344">
    <property type="entry name" value="HTH_ASNC"/>
    <property type="match status" value="1"/>
</dbReference>
<keyword evidence="1" id="KW-0805">Transcription regulation</keyword>
<dbReference type="InterPro" id="IPR036388">
    <property type="entry name" value="WH-like_DNA-bd_sf"/>
</dbReference>
<evidence type="ECO:0000256" key="3">
    <source>
        <dbReference type="ARBA" id="ARBA00023163"/>
    </source>
</evidence>
<sequence>MVRVATRDMNGAAASIDAVSKAIIEQLQEDGRRPYAAIGKAVGLSEAAVRQRVQKLLDQGVMQIVAVTDPLTVGFRRQAMVGVNVEGDLEPVADALAALDEVEYVVLTAGSFDLLVEIVCEDDDHLLEMINKRIRALPGVRSTETFVYLKLRKQTYTWGTR</sequence>
<protein>
    <submittedName>
        <fullName evidence="5">Putative AsnC family transcriptional regulator</fullName>
    </submittedName>
</protein>